<evidence type="ECO:0000313" key="3">
    <source>
        <dbReference type="Proteomes" id="UP000037035"/>
    </source>
</evidence>
<dbReference type="Proteomes" id="UP000037035">
    <property type="component" value="Unassembled WGS sequence"/>
</dbReference>
<dbReference type="VEuPathDB" id="FungiDB:VP01_230g3"/>
<evidence type="ECO:0000313" key="2">
    <source>
        <dbReference type="EMBL" id="KNZ56815.1"/>
    </source>
</evidence>
<dbReference type="EMBL" id="LAVV01007181">
    <property type="protein sequence ID" value="KNZ56815.1"/>
    <property type="molecule type" value="Genomic_DNA"/>
</dbReference>
<dbReference type="AlphaFoldDB" id="A0A0L6V9L6"/>
<dbReference type="OrthoDB" id="7691805at2759"/>
<name>A0A0L6V9L6_9BASI</name>
<proteinExistence type="predicted"/>
<keyword evidence="3" id="KW-1185">Reference proteome</keyword>
<keyword evidence="1" id="KW-1133">Transmembrane helix</keyword>
<feature type="transmembrane region" description="Helical" evidence="1">
    <location>
        <begin position="542"/>
        <end position="562"/>
    </location>
</feature>
<comment type="caution">
    <text evidence="2">The sequence shown here is derived from an EMBL/GenBank/DDBJ whole genome shotgun (WGS) entry which is preliminary data.</text>
</comment>
<evidence type="ECO:0000256" key="1">
    <source>
        <dbReference type="SAM" id="Phobius"/>
    </source>
</evidence>
<keyword evidence="1" id="KW-0812">Transmembrane</keyword>
<sequence>MTNSITTEITVVEFTGDLRASTKYYITSAVVQFIVINVVVVSVLQMLKALLTPAHLLSNLCKLRQYILLNLDSLDGFFMATHVGSIRLPLKHSKIKLDNVLYCPSVCGTLISLVPVLGDQVVVLVPGLGWSQLFLKVVLLILGDWQLSLQWHNRLGHALDRFKSYLWFFVPPFDIFYWVPFFCETCAVAKSEWRRAVLRSEIPADNNLVVSDVLRLVSPADIFGNEYVLTLWDHATTFSYCFLLKSFSAVIILKNKLRGHYLDPLRLENTRLNCEIITEMKIIPNDFSTSSAPFTTRLPGSCVVCCRKPKTISTRCGCSRCYIYKLGNCTTASEPQKSASFFLGLEVELFMCDTLVTAWKTAHISSLFGVVKSSSVHITKNNNKKLLQATSFIECFDPLVSFHNIWIWAVEETLRDNRHTKAKPNLYTSLRICMCQLHLKSNIVGAQTSMETMYVWNISTKQKIKKNLRNLPTSSFLYSLNLYRDTKWIILNYLPTYIHIFIDIFREFFNMILGITRREAMCADCHAVTSVREIFLSRQHRIIPFPIGVVMACFTIPIYYPLFNIEVDISYLKKENIFYKIYPLKLIYLLSMSDLLRKLNSRLRKCLDNKIHCNSYPMSSIFQNLQKTHCDICVELGFIRQTGISSAKSNNSAINFPFQCICFVLFFIIFFCYNTFFILIIEILNIELMNSEIIRNHKFSSKVLEYNIGLDLDFSTCFLNMHKICVFPQGQCTRPPGNIIIKSISIKSKKNKIKFVIPLPRHFLPPHFKSPIFHQIKQKNKPKFFMFYPLQNHHVRFPKKNSQSQFFGFSTLFLPLNFKYPYLNQKTSKKGKKKHFIISLHFQTQTSNFPENNTSLWGIKYNKSTIRNQLIIQKLHSSLMVPKRWNINLNRIYTMLPRFWPRKMTISLLVPTPPPALGKIYSIINVTNMALIIKRKEEINYI</sequence>
<organism evidence="2 3">
    <name type="scientific">Puccinia sorghi</name>
    <dbReference type="NCBI Taxonomy" id="27349"/>
    <lineage>
        <taxon>Eukaryota</taxon>
        <taxon>Fungi</taxon>
        <taxon>Dikarya</taxon>
        <taxon>Basidiomycota</taxon>
        <taxon>Pucciniomycotina</taxon>
        <taxon>Pucciniomycetes</taxon>
        <taxon>Pucciniales</taxon>
        <taxon>Pucciniaceae</taxon>
        <taxon>Puccinia</taxon>
    </lineage>
</organism>
<gene>
    <name evidence="2" type="ORF">VP01_230g3</name>
</gene>
<keyword evidence="1" id="KW-0472">Membrane</keyword>
<accession>A0A0L6V9L6</accession>
<feature type="transmembrane region" description="Helical" evidence="1">
    <location>
        <begin position="656"/>
        <end position="681"/>
    </location>
</feature>
<feature type="transmembrane region" description="Helical" evidence="1">
    <location>
        <begin position="24"/>
        <end position="47"/>
    </location>
</feature>
<protein>
    <submittedName>
        <fullName evidence="2">Uncharacterized protein</fullName>
    </submittedName>
</protein>
<reference evidence="2 3" key="1">
    <citation type="submission" date="2015-08" db="EMBL/GenBank/DDBJ databases">
        <title>Next Generation Sequencing and Analysis of the Genome of Puccinia sorghi L Schw, the Causal Agent of Maize Common Rust.</title>
        <authorList>
            <person name="Rochi L."/>
            <person name="Burguener G."/>
            <person name="Darino M."/>
            <person name="Turjanski A."/>
            <person name="Kreff E."/>
            <person name="Dieguez M.J."/>
            <person name="Sacco F."/>
        </authorList>
    </citation>
    <scope>NUCLEOTIDE SEQUENCE [LARGE SCALE GENOMIC DNA]</scope>
    <source>
        <strain evidence="2 3">RO10H11247</strain>
    </source>
</reference>